<evidence type="ECO:0000313" key="3">
    <source>
        <dbReference type="Proteomes" id="UP000295142"/>
    </source>
</evidence>
<dbReference type="OrthoDB" id="9812467at2"/>
<dbReference type="InterPro" id="IPR029068">
    <property type="entry name" value="Glyas_Bleomycin-R_OHBP_Dase"/>
</dbReference>
<evidence type="ECO:0000313" key="2">
    <source>
        <dbReference type="EMBL" id="TCO70090.1"/>
    </source>
</evidence>
<reference evidence="2 3" key="1">
    <citation type="submission" date="2019-03" db="EMBL/GenBank/DDBJ databases">
        <title>Genomic Encyclopedia of Type Strains, Phase IV (KMG-IV): sequencing the most valuable type-strain genomes for metagenomic binning, comparative biology and taxonomic classification.</title>
        <authorList>
            <person name="Goeker M."/>
        </authorList>
    </citation>
    <scope>NUCLEOTIDE SEQUENCE [LARGE SCALE GENOMIC DNA]</scope>
    <source>
        <strain evidence="2 3">DSM 4868</strain>
    </source>
</reference>
<dbReference type="PANTHER" id="PTHR40265">
    <property type="entry name" value="BLL2707 PROTEIN"/>
    <property type="match status" value="1"/>
</dbReference>
<dbReference type="PANTHER" id="PTHR40265:SF1">
    <property type="entry name" value="GLYOXALASE-LIKE DOMAIN-CONTAINING PROTEIN"/>
    <property type="match status" value="1"/>
</dbReference>
<keyword evidence="3" id="KW-1185">Reference proteome</keyword>
<dbReference type="AlphaFoldDB" id="A0A4V2SAA4"/>
<evidence type="ECO:0000259" key="1">
    <source>
        <dbReference type="PROSITE" id="PS51819"/>
    </source>
</evidence>
<gene>
    <name evidence="2" type="ORF">EV655_11132</name>
</gene>
<accession>A0A4V2SAA4</accession>
<dbReference type="InterPro" id="IPR025870">
    <property type="entry name" value="Glyoxalase-like_dom"/>
</dbReference>
<organism evidence="2 3">
    <name type="scientific">Rhodovulum euryhalinum</name>
    <dbReference type="NCBI Taxonomy" id="35805"/>
    <lineage>
        <taxon>Bacteria</taxon>
        <taxon>Pseudomonadati</taxon>
        <taxon>Pseudomonadota</taxon>
        <taxon>Alphaproteobacteria</taxon>
        <taxon>Rhodobacterales</taxon>
        <taxon>Paracoccaceae</taxon>
        <taxon>Rhodovulum</taxon>
    </lineage>
</organism>
<name>A0A4V2SAA4_9RHOB</name>
<dbReference type="InterPro" id="IPR037523">
    <property type="entry name" value="VOC_core"/>
</dbReference>
<feature type="domain" description="VOC" evidence="1">
    <location>
        <begin position="7"/>
        <end position="141"/>
    </location>
</feature>
<dbReference type="SUPFAM" id="SSF54593">
    <property type="entry name" value="Glyoxalase/Bleomycin resistance protein/Dihydroxybiphenyl dioxygenase"/>
    <property type="match status" value="1"/>
</dbReference>
<comment type="caution">
    <text evidence="2">The sequence shown here is derived from an EMBL/GenBank/DDBJ whole genome shotgun (WGS) entry which is preliminary data.</text>
</comment>
<dbReference type="Proteomes" id="UP000295142">
    <property type="component" value="Unassembled WGS sequence"/>
</dbReference>
<dbReference type="Gene3D" id="3.10.180.10">
    <property type="entry name" value="2,3-Dihydroxybiphenyl 1,2-Dioxygenase, domain 1"/>
    <property type="match status" value="1"/>
</dbReference>
<protein>
    <submittedName>
        <fullName evidence="2">Glyoxalase-like protein</fullName>
    </submittedName>
</protein>
<dbReference type="Pfam" id="PF13468">
    <property type="entry name" value="Glyoxalase_3"/>
    <property type="match status" value="1"/>
</dbReference>
<proteinExistence type="predicted"/>
<sequence>MEHPVKGVDHVFLLVEDLDRAADAYRRLGFTLSPRGLHSAAKGTANYTIMFPRDYMELLGVVAPTEGNAARRAALARDGEGLQAVACRIADADAARAALDALGIGTETVGHFERPVPLPRGGTAPAAFATLAFATTEVPFGTVFMCQHKTRETVWLPELLTHPNGACGLAEILARTADPDANGTKLARLFAAGRVTGIAGGCRVETGSHSAPITCLTEAALAARFPGLDLAALPAEGFAGVSLHTADPGQTRAWLEANGLSVVETADGIALPPSVCAGAVLEFVSG</sequence>
<dbReference type="PROSITE" id="PS51819">
    <property type="entry name" value="VOC"/>
    <property type="match status" value="1"/>
</dbReference>
<dbReference type="RefSeq" id="WP_132545733.1">
    <property type="nucleotide sequence ID" value="NZ_SLWW01000011.1"/>
</dbReference>
<dbReference type="EMBL" id="SLWW01000011">
    <property type="protein sequence ID" value="TCO70090.1"/>
    <property type="molecule type" value="Genomic_DNA"/>
</dbReference>